<feature type="compositionally biased region" description="Pro residues" evidence="2">
    <location>
        <begin position="649"/>
        <end position="689"/>
    </location>
</feature>
<comment type="similarity">
    <text evidence="1">Belongs to the GARIN family.</text>
</comment>
<dbReference type="GeneID" id="103211343"/>
<dbReference type="OrthoDB" id="9837956at2759"/>
<gene>
    <name evidence="5" type="primary">FAM71E2</name>
</gene>
<evidence type="ECO:0000256" key="1">
    <source>
        <dbReference type="ARBA" id="ARBA00038379"/>
    </source>
</evidence>
<evidence type="ECO:0000259" key="3">
    <source>
        <dbReference type="Pfam" id="PF12480"/>
    </source>
</evidence>
<evidence type="ECO:0000313" key="4">
    <source>
        <dbReference type="Proteomes" id="UP000694850"/>
    </source>
</evidence>
<feature type="compositionally biased region" description="Polar residues" evidence="2">
    <location>
        <begin position="795"/>
        <end position="815"/>
    </location>
</feature>
<sequence length="1161" mass="125492">MTSNTLYGTLEPGQSRKLKVVQHVPGVRGELGVPSLADTASHGICVFPHPGAREGQLQPQLQYQVPGSNSRKTAVAEPKTGSDGTVGVPGPYPLPTTATMNQLWNLGRLGPFEGTSKWVPILGELQKTLQKGEYLPLGPLPMFESNFVQVTHRGDPVYLHHGSNRLTMGVAASLPGLALPDILLIAKPPEDEDSSNLVLTRMIPLGLVHLYVHDLAAWRLKLRLATGRYYYLELDAPDCEVGFLFDRWIRLIHLLHEPATSCAPSAMHLLPPVGLSRSARFASTWQLQDPSQTKRSVTIRKPVLPYKLLLSQKQRRAKALKRKFKSQAVGDSVPLIWSQPESTDSRKKVTAKRSESEPTRDSSQTEITLSERPGISIRTIFSNISSTVNQRESSKASCILGAHLSEPDSITIGGYTMEAPPRCVSEDSPDFPSTASEDQLEQDLWEQDIRELMDTTSTSLSSSSFSPATRTTTTFYHCTPYPSLPRHNVKAGPLAVQKASSVPAMSGKSPFVQKVQKAPAVPTSSQKAPFPSQKAPVPSQKAPVPSQKASVPSQKAPVPSQKASVPSRKAPVPSQKAPVPSQKAPAITATSQKASVPSQKAPVVSFTSQKVLPVPVPSQKTPVVPAQPQKVPPVPIPSQAPTASVPSQKVPPVPVPSQKPPVVPAPSQKPPVVPAPFQKAPPVPVPPQKVPRVHASSQKPPVGPAPSQKAPLVPAPSQKVPRVHASSQKSPVGPAPSQKAPLVPAPSQKVPPGPAPSKKTPVVPVPSQKAPRVPIILQKATSSPTPNRKSFFLPTPSQKALTSPTQYQGAFSPPTTLDKIPADSSTLPAGSHGVHLLERSQPEVRPEPVVIVGAQETDVEEHRAQTQSLELPFGATKKTSEEVLVSKTREMTLEGLKGMGKLEDRVSKKKQKITVDLPGVKSKETEQQKKWIKKKELSLHGPAPEHSRPLSVEGLALAKLMIMASSKEQHSRPAVMTLPSWLSMNSKESSLSRVPSVSPKHSQLSWLKGPPVVVREQPESVTWMKDSMQHWVEVEEPSWDPEDHSKVSLRSLSASSSLCVPSGPRPPIPLPATRWEDLPQSPIPLPPSRMEAPTRMPQQPVRLSQEPIQMPKQQPVAMMGSSPDILLPMLLEIDSVRAKATQVEVIKEEMGISSALPRYFG</sequence>
<keyword evidence="4" id="KW-1185">Reference proteome</keyword>
<protein>
    <submittedName>
        <fullName evidence="5">Protein FAM71E2</fullName>
    </submittedName>
</protein>
<feature type="compositionally biased region" description="Polar residues" evidence="2">
    <location>
        <begin position="588"/>
        <end position="598"/>
    </location>
</feature>
<dbReference type="Pfam" id="PF12480">
    <property type="entry name" value="GARIL_Rab2_bd"/>
    <property type="match status" value="1"/>
</dbReference>
<dbReference type="GO" id="GO:0005634">
    <property type="term" value="C:nucleus"/>
    <property type="evidence" value="ECO:0007669"/>
    <property type="project" value="TreeGrafter"/>
</dbReference>
<evidence type="ECO:0000256" key="2">
    <source>
        <dbReference type="SAM" id="MobiDB-lite"/>
    </source>
</evidence>
<dbReference type="RefSeq" id="XP_007955486.1">
    <property type="nucleotide sequence ID" value="XM_007957295.1"/>
</dbReference>
<dbReference type="CTD" id="284418"/>
<feature type="region of interest" description="Disordered" evidence="2">
    <location>
        <begin position="505"/>
        <end position="832"/>
    </location>
</feature>
<feature type="compositionally biased region" description="Basic and acidic residues" evidence="2">
    <location>
        <begin position="343"/>
        <end position="360"/>
    </location>
</feature>
<dbReference type="PANTHER" id="PTHR22574:SF12">
    <property type="entry name" value="GOLGI-ASSOCIATED RAB2 INTERACTOR PROTEIN 5B"/>
    <property type="match status" value="1"/>
</dbReference>
<dbReference type="AlphaFoldDB" id="A0A8B7B9N0"/>
<proteinExistence type="inferred from homology"/>
<feature type="compositionally biased region" description="Polar residues" evidence="2">
    <location>
        <begin position="779"/>
        <end position="788"/>
    </location>
</feature>
<reference evidence="5" key="1">
    <citation type="submission" date="2025-08" db="UniProtKB">
        <authorList>
            <consortium name="RefSeq"/>
        </authorList>
    </citation>
    <scope>IDENTIFICATION</scope>
</reference>
<organism evidence="4 5">
    <name type="scientific">Orycteropus afer afer</name>
    <dbReference type="NCBI Taxonomy" id="1230840"/>
    <lineage>
        <taxon>Eukaryota</taxon>
        <taxon>Metazoa</taxon>
        <taxon>Chordata</taxon>
        <taxon>Craniata</taxon>
        <taxon>Vertebrata</taxon>
        <taxon>Euteleostomi</taxon>
        <taxon>Mammalia</taxon>
        <taxon>Eutheria</taxon>
        <taxon>Afrotheria</taxon>
        <taxon>Tubulidentata</taxon>
        <taxon>Orycteropodidae</taxon>
        <taxon>Orycteropus</taxon>
    </lineage>
</organism>
<feature type="region of interest" description="Disordered" evidence="2">
    <location>
        <begin position="335"/>
        <end position="367"/>
    </location>
</feature>
<name>A0A8B7B9N0_ORYAF</name>
<dbReference type="InterPro" id="IPR022168">
    <property type="entry name" value="GARIL-like_Rab2B-bd"/>
</dbReference>
<feature type="compositionally biased region" description="Low complexity" evidence="2">
    <location>
        <begin position="639"/>
        <end position="648"/>
    </location>
</feature>
<feature type="region of interest" description="Disordered" evidence="2">
    <location>
        <begin position="67"/>
        <end position="87"/>
    </location>
</feature>
<feature type="compositionally biased region" description="Low complexity" evidence="2">
    <location>
        <begin position="619"/>
        <end position="629"/>
    </location>
</feature>
<evidence type="ECO:0000313" key="5">
    <source>
        <dbReference type="RefSeq" id="XP_007955486.1"/>
    </source>
</evidence>
<feature type="domain" description="Golgi associated RAB2 interactor protein-like Rab2B-binding" evidence="3">
    <location>
        <begin position="197"/>
        <end position="261"/>
    </location>
</feature>
<accession>A0A8B7B9N0</accession>
<dbReference type="Proteomes" id="UP000694850">
    <property type="component" value="Unplaced"/>
</dbReference>
<dbReference type="PANTHER" id="PTHR22574">
    <property type="match status" value="1"/>
</dbReference>